<comment type="similarity">
    <text evidence="1">Belongs to the FAM178 family.</text>
</comment>
<dbReference type="GO" id="GO:2000781">
    <property type="term" value="P:positive regulation of double-strand break repair"/>
    <property type="evidence" value="ECO:0007669"/>
    <property type="project" value="TreeGrafter"/>
</dbReference>
<evidence type="ECO:0000256" key="2">
    <source>
        <dbReference type="SAM" id="MobiDB-lite"/>
    </source>
</evidence>
<dbReference type="GeneID" id="106001958"/>
<dbReference type="OrthoDB" id="6158547at2759"/>
<sequence>LDELQKQLQEDIRQGRGIKSPIRLGDQDSTDDEDGLLEEHREFLKKFSVTIDAIPDHHPGEEIFNFLNSGKIFNQYTLDLRDSGFIGQSAVEKLILK</sequence>
<name>A0A1S3GWJ0_DIPOR</name>
<keyword evidence="4" id="KW-1185">Reference proteome</keyword>
<accession>A0A1S3GWJ0</accession>
<reference evidence="5" key="1">
    <citation type="submission" date="2025-08" db="UniProtKB">
        <authorList>
            <consortium name="RefSeq"/>
        </authorList>
    </citation>
    <scope>IDENTIFICATION</scope>
    <source>
        <tissue evidence="5">Kidney</tissue>
    </source>
</reference>
<organism evidence="4 5">
    <name type="scientific">Dipodomys ordii</name>
    <name type="common">Ord's kangaroo rat</name>
    <dbReference type="NCBI Taxonomy" id="10020"/>
    <lineage>
        <taxon>Eukaryota</taxon>
        <taxon>Metazoa</taxon>
        <taxon>Chordata</taxon>
        <taxon>Craniata</taxon>
        <taxon>Vertebrata</taxon>
        <taxon>Euteleostomi</taxon>
        <taxon>Mammalia</taxon>
        <taxon>Eutheria</taxon>
        <taxon>Euarchontoglires</taxon>
        <taxon>Glires</taxon>
        <taxon>Rodentia</taxon>
        <taxon>Castorimorpha</taxon>
        <taxon>Heteromyidae</taxon>
        <taxon>Dipodomyinae</taxon>
        <taxon>Dipodomys</taxon>
    </lineage>
</organism>
<dbReference type="GO" id="GO:1990166">
    <property type="term" value="P:protein localization to site of double-strand break"/>
    <property type="evidence" value="ECO:0007669"/>
    <property type="project" value="TreeGrafter"/>
</dbReference>
<dbReference type="AlphaFoldDB" id="A0A1S3GWJ0"/>
<evidence type="ECO:0000259" key="3">
    <source>
        <dbReference type="Pfam" id="PF14816"/>
    </source>
</evidence>
<evidence type="ECO:0000313" key="5">
    <source>
        <dbReference type="RefSeq" id="XP_012892347.1"/>
    </source>
</evidence>
<evidence type="ECO:0000256" key="1">
    <source>
        <dbReference type="ARBA" id="ARBA00010311"/>
    </source>
</evidence>
<gene>
    <name evidence="5" type="primary">LOC106001958</name>
</gene>
<dbReference type="Pfam" id="PF14816">
    <property type="entry name" value="CANIN"/>
    <property type="match status" value="1"/>
</dbReference>
<dbReference type="Proteomes" id="UP000081671">
    <property type="component" value="Unplaced"/>
</dbReference>
<dbReference type="InParanoid" id="A0A1S3GWJ0"/>
<feature type="non-terminal residue" evidence="5">
    <location>
        <position position="1"/>
    </location>
</feature>
<dbReference type="RefSeq" id="XP_012892347.1">
    <property type="nucleotide sequence ID" value="XM_013036893.1"/>
</dbReference>
<feature type="region of interest" description="Disordered" evidence="2">
    <location>
        <begin position="14"/>
        <end position="33"/>
    </location>
</feature>
<protein>
    <submittedName>
        <fullName evidence="5">Protein FAM178A-like</fullName>
    </submittedName>
</protein>
<feature type="domain" description="Coiled-coil SMC6 And NSE5 INteracting (CANIN)" evidence="3">
    <location>
        <begin position="2"/>
        <end position="97"/>
    </location>
</feature>
<evidence type="ECO:0000313" key="4">
    <source>
        <dbReference type="Proteomes" id="UP000081671"/>
    </source>
</evidence>
<dbReference type="InterPro" id="IPR044276">
    <property type="entry name" value="CANIN_dom"/>
</dbReference>
<proteinExistence type="inferred from homology"/>
<dbReference type="KEGG" id="dord:106001958"/>
<dbReference type="GO" id="GO:0035861">
    <property type="term" value="C:site of double-strand break"/>
    <property type="evidence" value="ECO:0007669"/>
    <property type="project" value="TreeGrafter"/>
</dbReference>
<dbReference type="GO" id="GO:0006974">
    <property type="term" value="P:DNA damage response"/>
    <property type="evidence" value="ECO:0007669"/>
    <property type="project" value="TreeGrafter"/>
</dbReference>
<dbReference type="PANTHER" id="PTHR16046">
    <property type="entry name" value="SMC5-SMC6 COMPLEX LOCALIZATION FACTOR 2"/>
    <property type="match status" value="1"/>
</dbReference>
<dbReference type="PANTHER" id="PTHR16046:SF10">
    <property type="entry name" value="SMC5-SMC6 COMPLEX LOCALIZATION FACTOR PROTEIN 2"/>
    <property type="match status" value="1"/>
</dbReference>
<dbReference type="GO" id="GO:0005634">
    <property type="term" value="C:nucleus"/>
    <property type="evidence" value="ECO:0007669"/>
    <property type="project" value="TreeGrafter"/>
</dbReference>
<dbReference type="InterPro" id="IPR026161">
    <property type="entry name" value="FAM178"/>
</dbReference>